<protein>
    <submittedName>
        <fullName evidence="1">Dxs</fullName>
        <ecNumber evidence="1">2.2.1.7</ecNumber>
    </submittedName>
</protein>
<dbReference type="OrthoDB" id="2333662at2759"/>
<proteinExistence type="predicted"/>
<evidence type="ECO:0000313" key="1">
    <source>
        <dbReference type="EMBL" id="CAG2194382.1"/>
    </source>
</evidence>
<accession>A0A8S3QH34</accession>
<gene>
    <name evidence="1" type="ORF">MEDL_9440</name>
</gene>
<dbReference type="AlphaFoldDB" id="A0A8S3QH34"/>
<dbReference type="GO" id="GO:0008661">
    <property type="term" value="F:1-deoxy-D-xylulose-5-phosphate synthase activity"/>
    <property type="evidence" value="ECO:0007669"/>
    <property type="project" value="UniProtKB-EC"/>
</dbReference>
<dbReference type="EMBL" id="CAJPWZ010000477">
    <property type="protein sequence ID" value="CAG2194382.1"/>
    <property type="molecule type" value="Genomic_DNA"/>
</dbReference>
<reference evidence="1" key="1">
    <citation type="submission" date="2021-03" db="EMBL/GenBank/DDBJ databases">
        <authorList>
            <person name="Bekaert M."/>
        </authorList>
    </citation>
    <scope>NUCLEOTIDE SEQUENCE</scope>
</reference>
<dbReference type="EC" id="2.2.1.7" evidence="1"/>
<dbReference type="Proteomes" id="UP000683360">
    <property type="component" value="Unassembled WGS sequence"/>
</dbReference>
<evidence type="ECO:0000313" key="2">
    <source>
        <dbReference type="Proteomes" id="UP000683360"/>
    </source>
</evidence>
<sequence>MSYTNRYSRSGATPNDLVDVKASAYSYKDGGTSLSVGGVKAKGGFDDSDYGIGVRGKAGVHVLKYKDFNNKVAVKAFAAKVKASAGIDMEALTKKDKVIGYELKAKATLVEGKAGPIFLHIGAGYTTGSNISDATLKAKLAGNGIHIGKRIGVSLNDNELSIETLSLFGKGWLWGEFV</sequence>
<keyword evidence="2" id="KW-1185">Reference proteome</keyword>
<name>A0A8S3QH34_MYTED</name>
<organism evidence="1 2">
    <name type="scientific">Mytilus edulis</name>
    <name type="common">Blue mussel</name>
    <dbReference type="NCBI Taxonomy" id="6550"/>
    <lineage>
        <taxon>Eukaryota</taxon>
        <taxon>Metazoa</taxon>
        <taxon>Spiralia</taxon>
        <taxon>Lophotrochozoa</taxon>
        <taxon>Mollusca</taxon>
        <taxon>Bivalvia</taxon>
        <taxon>Autobranchia</taxon>
        <taxon>Pteriomorphia</taxon>
        <taxon>Mytilida</taxon>
        <taxon>Mytiloidea</taxon>
        <taxon>Mytilidae</taxon>
        <taxon>Mytilinae</taxon>
        <taxon>Mytilus</taxon>
    </lineage>
</organism>
<keyword evidence="1" id="KW-0808">Transferase</keyword>
<comment type="caution">
    <text evidence="1">The sequence shown here is derived from an EMBL/GenBank/DDBJ whole genome shotgun (WGS) entry which is preliminary data.</text>
</comment>